<evidence type="ECO:0000313" key="2">
    <source>
        <dbReference type="Proteomes" id="UP000800093"/>
    </source>
</evidence>
<protein>
    <submittedName>
        <fullName evidence="1">Uncharacterized protein</fullName>
    </submittedName>
</protein>
<gene>
    <name evidence="1" type="ORF">CC78DRAFT_546628</name>
</gene>
<keyword evidence="2" id="KW-1185">Reference proteome</keyword>
<sequence>MGLKYTKIFHQLIRNQKRALRLFRHLPSSHWHKLRKMGLSPNGDKHLVPGAWCDAFDNFPSENANGVAGKDKPPSWENNTKTRFLYGTPWTLLNGDEVGHQLVKGHQVMRENARLQLEKFLCEVPGNGKEIEAWCQRRHDESEDTKVLSKSIEYSKVG</sequence>
<evidence type="ECO:0000313" key="1">
    <source>
        <dbReference type="EMBL" id="KAF2261432.1"/>
    </source>
</evidence>
<accession>A0A9P4N0J4</accession>
<comment type="caution">
    <text evidence="1">The sequence shown here is derived from an EMBL/GenBank/DDBJ whole genome shotgun (WGS) entry which is preliminary data.</text>
</comment>
<dbReference type="Proteomes" id="UP000800093">
    <property type="component" value="Unassembled WGS sequence"/>
</dbReference>
<organism evidence="1 2">
    <name type="scientific">Lojkania enalia</name>
    <dbReference type="NCBI Taxonomy" id="147567"/>
    <lineage>
        <taxon>Eukaryota</taxon>
        <taxon>Fungi</taxon>
        <taxon>Dikarya</taxon>
        <taxon>Ascomycota</taxon>
        <taxon>Pezizomycotina</taxon>
        <taxon>Dothideomycetes</taxon>
        <taxon>Pleosporomycetidae</taxon>
        <taxon>Pleosporales</taxon>
        <taxon>Pleosporales incertae sedis</taxon>
        <taxon>Lojkania</taxon>
    </lineage>
</organism>
<dbReference type="AlphaFoldDB" id="A0A9P4N0J4"/>
<dbReference type="EMBL" id="ML986657">
    <property type="protein sequence ID" value="KAF2261432.1"/>
    <property type="molecule type" value="Genomic_DNA"/>
</dbReference>
<proteinExistence type="predicted"/>
<name>A0A9P4N0J4_9PLEO</name>
<reference evidence="2" key="1">
    <citation type="journal article" date="2020" name="Stud. Mycol.">
        <title>101 Dothideomycetes genomes: A test case for predicting lifestyles and emergence of pathogens.</title>
        <authorList>
            <person name="Haridas S."/>
            <person name="Albert R."/>
            <person name="Binder M."/>
            <person name="Bloem J."/>
            <person name="LaButti K."/>
            <person name="Salamov A."/>
            <person name="Andreopoulos B."/>
            <person name="Baker S."/>
            <person name="Barry K."/>
            <person name="Bills G."/>
            <person name="Bluhm B."/>
            <person name="Cannon C."/>
            <person name="Castanera R."/>
            <person name="Culley D."/>
            <person name="Daum C."/>
            <person name="Ezra D."/>
            <person name="Gonzalez J."/>
            <person name="Henrissat B."/>
            <person name="Kuo A."/>
            <person name="Liang C."/>
            <person name="Lipzen A."/>
            <person name="Lutzoni F."/>
            <person name="Magnuson J."/>
            <person name="Mondo S."/>
            <person name="Nolan M."/>
            <person name="Ohm R."/>
            <person name="Pangilinan J."/>
            <person name="Park H.-J."/>
            <person name="Ramirez L."/>
            <person name="Alfaro M."/>
            <person name="Sun H."/>
            <person name="Tritt A."/>
            <person name="Yoshinaga Y."/>
            <person name="Zwiers L.-H."/>
            <person name="Turgeon B."/>
            <person name="Goodwin S."/>
            <person name="Spatafora J."/>
            <person name="Crous P."/>
            <person name="Grigoriev I."/>
        </authorList>
    </citation>
    <scope>NUCLEOTIDE SEQUENCE [LARGE SCALE GENOMIC DNA]</scope>
    <source>
        <strain evidence="2">CBS 304.66</strain>
    </source>
</reference>